<dbReference type="Pfam" id="PF07980">
    <property type="entry name" value="SusD_RagB"/>
    <property type="match status" value="1"/>
</dbReference>
<evidence type="ECO:0000256" key="2">
    <source>
        <dbReference type="ARBA" id="ARBA00006275"/>
    </source>
</evidence>
<name>A0A1M5VCG4_9FLAO</name>
<evidence type="ECO:0000256" key="5">
    <source>
        <dbReference type="ARBA" id="ARBA00023237"/>
    </source>
</evidence>
<keyword evidence="4" id="KW-0472">Membrane</keyword>
<dbReference type="AlphaFoldDB" id="A0A1M5VCG4"/>
<comment type="similarity">
    <text evidence="2">Belongs to the SusD family.</text>
</comment>
<protein>
    <submittedName>
        <fullName evidence="8">RagB/SusD domain-containing protein</fullName>
    </submittedName>
</protein>
<keyword evidence="5" id="KW-0998">Cell outer membrane</keyword>
<dbReference type="Pfam" id="PF14322">
    <property type="entry name" value="SusD-like_3"/>
    <property type="match status" value="1"/>
</dbReference>
<organism evidence="8 9">
    <name type="scientific">Wenyingzhuangia marina</name>
    <dbReference type="NCBI Taxonomy" id="1195760"/>
    <lineage>
        <taxon>Bacteria</taxon>
        <taxon>Pseudomonadati</taxon>
        <taxon>Bacteroidota</taxon>
        <taxon>Flavobacteriia</taxon>
        <taxon>Flavobacteriales</taxon>
        <taxon>Flavobacteriaceae</taxon>
        <taxon>Wenyingzhuangia</taxon>
    </lineage>
</organism>
<dbReference type="CDD" id="cd08977">
    <property type="entry name" value="SusD"/>
    <property type="match status" value="1"/>
</dbReference>
<dbReference type="SUPFAM" id="SSF48452">
    <property type="entry name" value="TPR-like"/>
    <property type="match status" value="1"/>
</dbReference>
<keyword evidence="3" id="KW-0732">Signal</keyword>
<feature type="domain" description="RagB/SusD" evidence="6">
    <location>
        <begin position="264"/>
        <end position="494"/>
    </location>
</feature>
<reference evidence="9" key="1">
    <citation type="submission" date="2016-11" db="EMBL/GenBank/DDBJ databases">
        <authorList>
            <person name="Varghese N."/>
            <person name="Submissions S."/>
        </authorList>
    </citation>
    <scope>NUCLEOTIDE SEQUENCE [LARGE SCALE GENOMIC DNA]</scope>
    <source>
        <strain evidence="9">DSM 100572</strain>
    </source>
</reference>
<dbReference type="Proteomes" id="UP000184109">
    <property type="component" value="Unassembled WGS sequence"/>
</dbReference>
<comment type="subcellular location">
    <subcellularLocation>
        <location evidence="1">Cell outer membrane</location>
    </subcellularLocation>
</comment>
<evidence type="ECO:0000313" key="8">
    <source>
        <dbReference type="EMBL" id="SHH72896.1"/>
    </source>
</evidence>
<feature type="domain" description="SusD-like N-terminal" evidence="7">
    <location>
        <begin position="48"/>
        <end position="226"/>
    </location>
</feature>
<proteinExistence type="inferred from homology"/>
<dbReference type="RefSeq" id="WP_073120458.1">
    <property type="nucleotide sequence ID" value="NZ_BMEN01000003.1"/>
</dbReference>
<dbReference type="PROSITE" id="PS51257">
    <property type="entry name" value="PROKAR_LIPOPROTEIN"/>
    <property type="match status" value="1"/>
</dbReference>
<dbReference type="InterPro" id="IPR012944">
    <property type="entry name" value="SusD_RagB_dom"/>
</dbReference>
<keyword evidence="9" id="KW-1185">Reference proteome</keyword>
<dbReference type="InterPro" id="IPR033985">
    <property type="entry name" value="SusD-like_N"/>
</dbReference>
<dbReference type="GO" id="GO:0009279">
    <property type="term" value="C:cell outer membrane"/>
    <property type="evidence" value="ECO:0007669"/>
    <property type="project" value="UniProtKB-SubCell"/>
</dbReference>
<evidence type="ECO:0000256" key="4">
    <source>
        <dbReference type="ARBA" id="ARBA00023136"/>
    </source>
</evidence>
<dbReference type="EMBL" id="FQXQ01000003">
    <property type="protein sequence ID" value="SHH72896.1"/>
    <property type="molecule type" value="Genomic_DNA"/>
</dbReference>
<dbReference type="STRING" id="1195760.SAMN05444281_1693"/>
<evidence type="ECO:0000256" key="1">
    <source>
        <dbReference type="ARBA" id="ARBA00004442"/>
    </source>
</evidence>
<accession>A0A1M5VCG4</accession>
<dbReference type="InterPro" id="IPR011990">
    <property type="entry name" value="TPR-like_helical_dom_sf"/>
</dbReference>
<sequence length="494" mass="55698">MKKQFKYITAILGLLFTIGCSEDFLTKQPLDTINSSNYPKTADELVTVVNGAYQPLQWPKLYNLRMWTTDIMAGNSIVGAGGGTDGIETQNMSNFVTQPNNAGVLDLWRGPWPGILMTNIVLETAPNLEIDENIKNRSMGEAYFLRAHYYFLLARFFGDVPLITEPLSSDDELFLPRDPVNEIYDLILSDLTNAVQLLPAKSSYSQENIGRASKGAAYGLLTKFHLTLGNYQEAIDMATELETLGYDLNPNYQDNFNPDNENSQESIFEVQYASNGGYDFWGNENQASWASPFMGPRGANFVGGGFGWNQPTQEFVDQYEVGDLRKDVTVFYDGCPDYDGKQYQSSYSYTGYNVRKFLVPISLVPAYDNSPLNFPILRYADVLLMRAEALNELDDTSSAEIYLNKVRNRAGLPDIQTGLSKVDFRDAVLKERRIELAFEGQRWFDLIRVNNGQYGLDFLQSIGKTNASTKHLLFPVPQIEIDRNPKLKPNNFGY</sequence>
<gene>
    <name evidence="8" type="ORF">SAMN05444281_1693</name>
</gene>
<evidence type="ECO:0000256" key="3">
    <source>
        <dbReference type="ARBA" id="ARBA00022729"/>
    </source>
</evidence>
<evidence type="ECO:0000259" key="6">
    <source>
        <dbReference type="Pfam" id="PF07980"/>
    </source>
</evidence>
<dbReference type="Gene3D" id="1.25.40.390">
    <property type="match status" value="1"/>
</dbReference>
<evidence type="ECO:0000259" key="7">
    <source>
        <dbReference type="Pfam" id="PF14322"/>
    </source>
</evidence>
<evidence type="ECO:0000313" key="9">
    <source>
        <dbReference type="Proteomes" id="UP000184109"/>
    </source>
</evidence>
<dbReference type="OrthoDB" id="5694214at2"/>